<gene>
    <name evidence="1" type="ORF">FRC54_04930</name>
</gene>
<dbReference type="InterPro" id="IPR023198">
    <property type="entry name" value="PGP-like_dom2"/>
</dbReference>
<dbReference type="Proteomes" id="UP000460257">
    <property type="component" value="Unassembled WGS sequence"/>
</dbReference>
<name>A0A6N7J0A3_9FIRM</name>
<dbReference type="InterPro" id="IPR023214">
    <property type="entry name" value="HAD_sf"/>
</dbReference>
<dbReference type="Pfam" id="PF00702">
    <property type="entry name" value="Hydrolase"/>
    <property type="match status" value="1"/>
</dbReference>
<dbReference type="NCBIfam" id="TIGR01509">
    <property type="entry name" value="HAD-SF-IA-v3"/>
    <property type="match status" value="1"/>
</dbReference>
<sequence>MKKYKNIIFDVGDVLLSYRWKQMLEDYGLSPDEAERIGREMFDCPLKIWSKYDVGNETDEQIIADFEKIYPDDIKVIRWFITHGEYMMVPRPQVWEIVHQLKEAGYHLYILSNYPKTLFHKHTQYADFMEDMDGIMVSYMIHKTKPGRDIYAALCDKYSIDPAESIFFDDRAENVQGAVDFGMDSEIVTDQKSFCDRLRRFL</sequence>
<protein>
    <submittedName>
        <fullName evidence="1">HAD family phosphatase</fullName>
    </submittedName>
</protein>
<dbReference type="SUPFAM" id="SSF56784">
    <property type="entry name" value="HAD-like"/>
    <property type="match status" value="1"/>
</dbReference>
<evidence type="ECO:0000313" key="1">
    <source>
        <dbReference type="EMBL" id="MQN01276.1"/>
    </source>
</evidence>
<dbReference type="CDD" id="cd02603">
    <property type="entry name" value="HAD_sEH-N_like"/>
    <property type="match status" value="1"/>
</dbReference>
<proteinExistence type="predicted"/>
<dbReference type="EMBL" id="VOGC01000004">
    <property type="protein sequence ID" value="MQN01276.1"/>
    <property type="molecule type" value="Genomic_DNA"/>
</dbReference>
<dbReference type="PANTHER" id="PTHR43611">
    <property type="entry name" value="ALPHA-D-GLUCOSE 1-PHOSPHATE PHOSPHATASE"/>
    <property type="match status" value="1"/>
</dbReference>
<dbReference type="SFLD" id="SFLDS00003">
    <property type="entry name" value="Haloacid_Dehalogenase"/>
    <property type="match status" value="1"/>
</dbReference>
<comment type="caution">
    <text evidence="1">The sequence shown here is derived from an EMBL/GenBank/DDBJ whole genome shotgun (WGS) entry which is preliminary data.</text>
</comment>
<evidence type="ECO:0000313" key="2">
    <source>
        <dbReference type="Proteomes" id="UP000460257"/>
    </source>
</evidence>
<dbReference type="PANTHER" id="PTHR43611:SF3">
    <property type="entry name" value="FLAVIN MONONUCLEOTIDE HYDROLASE 1, CHLOROPLATIC"/>
    <property type="match status" value="1"/>
</dbReference>
<reference evidence="1" key="1">
    <citation type="journal article" date="2020" name="Appl. Environ. Microbiol.">
        <title>Medium-Chain Fatty Acid Synthesis by 'Candidatus Weimeria bifida' gen. nov., sp. nov., and 'Candidatus Pseudoramibacter fermentans' sp. nov.</title>
        <authorList>
            <person name="Scarborough M.J."/>
            <person name="Myers K.S."/>
            <person name="Donohue T.J."/>
            <person name="Noguera D.R."/>
        </authorList>
    </citation>
    <scope>NUCLEOTIDE SEQUENCE</scope>
    <source>
        <strain evidence="1">LCO1.1</strain>
    </source>
</reference>
<dbReference type="AlphaFoldDB" id="A0A6N7J0A3"/>
<dbReference type="PRINTS" id="PR00413">
    <property type="entry name" value="HADHALOGNASE"/>
</dbReference>
<dbReference type="InterPro" id="IPR006439">
    <property type="entry name" value="HAD-SF_hydro_IA"/>
</dbReference>
<dbReference type="InterPro" id="IPR036412">
    <property type="entry name" value="HAD-like_sf"/>
</dbReference>
<accession>A0A6N7J0A3</accession>
<dbReference type="Gene3D" id="3.40.50.1000">
    <property type="entry name" value="HAD superfamily/HAD-like"/>
    <property type="match status" value="1"/>
</dbReference>
<dbReference type="SFLD" id="SFLDG01129">
    <property type="entry name" value="C1.5:_HAD__Beta-PGM__Phosphata"/>
    <property type="match status" value="1"/>
</dbReference>
<organism evidence="1 2">
    <name type="scientific">Candidatus Weimeria bifida</name>
    <dbReference type="NCBI Taxonomy" id="2599074"/>
    <lineage>
        <taxon>Bacteria</taxon>
        <taxon>Bacillati</taxon>
        <taxon>Bacillota</taxon>
        <taxon>Clostridia</taxon>
        <taxon>Lachnospirales</taxon>
        <taxon>Lachnospiraceae</taxon>
        <taxon>Candidatus Weimeria</taxon>
    </lineage>
</organism>
<keyword evidence="2" id="KW-1185">Reference proteome</keyword>
<dbReference type="Gene3D" id="1.10.150.240">
    <property type="entry name" value="Putative phosphatase, domain 2"/>
    <property type="match status" value="1"/>
</dbReference>